<organism evidence="2">
    <name type="scientific">Rheinheimera sp. BAL341</name>
    <dbReference type="NCBI Taxonomy" id="1708203"/>
    <lineage>
        <taxon>Bacteria</taxon>
        <taxon>Pseudomonadati</taxon>
        <taxon>Pseudomonadota</taxon>
        <taxon>Gammaproteobacteria</taxon>
        <taxon>Chromatiales</taxon>
        <taxon>Chromatiaceae</taxon>
        <taxon>Rheinheimera</taxon>
    </lineage>
</organism>
<gene>
    <name evidence="2" type="ORF">BAL341_784</name>
</gene>
<accession>A0A486XJS0</accession>
<feature type="transmembrane region" description="Helical" evidence="1">
    <location>
        <begin position="60"/>
        <end position="81"/>
    </location>
</feature>
<evidence type="ECO:0000256" key="1">
    <source>
        <dbReference type="SAM" id="Phobius"/>
    </source>
</evidence>
<feature type="transmembrane region" description="Helical" evidence="1">
    <location>
        <begin position="34"/>
        <end position="54"/>
    </location>
</feature>
<proteinExistence type="predicted"/>
<dbReference type="EMBL" id="CAAJGR010000070">
    <property type="protein sequence ID" value="VHO02380.1"/>
    <property type="molecule type" value="Genomic_DNA"/>
</dbReference>
<protein>
    <recommendedName>
        <fullName evidence="3">PQ loop repeat</fullName>
    </recommendedName>
</protein>
<dbReference type="AlphaFoldDB" id="A0A486XJS0"/>
<evidence type="ECO:0008006" key="3">
    <source>
        <dbReference type="Google" id="ProtNLM"/>
    </source>
</evidence>
<name>A0A486XJS0_9GAMM</name>
<evidence type="ECO:0000313" key="2">
    <source>
        <dbReference type="EMBL" id="VHO02380.1"/>
    </source>
</evidence>
<keyword evidence="1" id="KW-1133">Transmembrane helix</keyword>
<keyword evidence="1" id="KW-0812">Transmembrane</keyword>
<reference evidence="2" key="1">
    <citation type="submission" date="2019-04" db="EMBL/GenBank/DDBJ databases">
        <authorList>
            <person name="Brambilla D."/>
        </authorList>
    </citation>
    <scope>NUCLEOTIDE SEQUENCE</scope>
    <source>
        <strain evidence="2">BAL1</strain>
    </source>
</reference>
<dbReference type="Gene3D" id="1.20.1280.290">
    <property type="match status" value="1"/>
</dbReference>
<feature type="transmembrane region" description="Helical" evidence="1">
    <location>
        <begin position="6"/>
        <end position="27"/>
    </location>
</feature>
<keyword evidence="1" id="KW-0472">Membrane</keyword>
<sequence>MTIIELVGFIPAIIFPTATLIQLWHLIKTKSAAGVSALAWAAFALGNISMYVYTEKYTQVQTIVGLLFTAILQMAIIVLVLKYNRQNH</sequence>